<keyword evidence="2" id="KW-0413">Isomerase</keyword>
<dbReference type="InterPro" id="IPR013022">
    <property type="entry name" value="Xyl_isomerase-like_TIM-brl"/>
</dbReference>
<dbReference type="PANTHER" id="PTHR12110">
    <property type="entry name" value="HYDROXYPYRUVATE ISOMERASE"/>
    <property type="match status" value="1"/>
</dbReference>
<dbReference type="eggNOG" id="COG1082">
    <property type="taxonomic scope" value="Bacteria"/>
</dbReference>
<dbReference type="InterPro" id="IPR036237">
    <property type="entry name" value="Xyl_isomerase-like_sf"/>
</dbReference>
<dbReference type="Proteomes" id="UP000009309">
    <property type="component" value="Unassembled WGS sequence"/>
</dbReference>
<accession>I2GKG7</accession>
<dbReference type="Pfam" id="PF01261">
    <property type="entry name" value="AP_endonuc_2"/>
    <property type="match status" value="1"/>
</dbReference>
<gene>
    <name evidence="2" type="ORF">BN8_03557</name>
</gene>
<dbReference type="GO" id="GO:0016853">
    <property type="term" value="F:isomerase activity"/>
    <property type="evidence" value="ECO:0007669"/>
    <property type="project" value="UniProtKB-KW"/>
</dbReference>
<organism evidence="2 3">
    <name type="scientific">Fibrisoma limi BUZ 3</name>
    <dbReference type="NCBI Taxonomy" id="1185876"/>
    <lineage>
        <taxon>Bacteria</taxon>
        <taxon>Pseudomonadati</taxon>
        <taxon>Bacteroidota</taxon>
        <taxon>Cytophagia</taxon>
        <taxon>Cytophagales</taxon>
        <taxon>Spirosomataceae</taxon>
        <taxon>Fibrisoma</taxon>
    </lineage>
</organism>
<dbReference type="InterPro" id="IPR050312">
    <property type="entry name" value="IolE/XylAMocC-like"/>
</dbReference>
<sequence>MPFLQTRFPLMKRRILYTALLSAFVAIHALAQKFGKLLPEPPGIVSYTFREDFKKDVPGTLDRVKALGVTNIEFSNLFGKTAAELRAELDRRGMRCTSFGVSYDDLLNKPETVIQNAKTLGAEFVRVAWIPHKDAYDLDEAKKTVTDFNRFGKQLGDNGLTFCYHNHGYEFERYGDGTLFDYIVENTDPKQVMFEIDILWTFFPGQSPAELLKKYPKRFALMHLKDLKKGVQGNMSGGTPPENDVTLGTGQLNLPEILKAARKTSIKHYYIEDESPTSWEQVPKSLAYLKSL</sequence>
<dbReference type="EMBL" id="CAIT01000006">
    <property type="protein sequence ID" value="CCH54392.1"/>
    <property type="molecule type" value="Genomic_DNA"/>
</dbReference>
<protein>
    <submittedName>
        <fullName evidence="2">Xylose isomerase domain protein TIM barrel</fullName>
    </submittedName>
</protein>
<dbReference type="STRING" id="1185876.BN8_03557"/>
<comment type="caution">
    <text evidence="2">The sequence shown here is derived from an EMBL/GenBank/DDBJ whole genome shotgun (WGS) entry which is preliminary data.</text>
</comment>
<keyword evidence="3" id="KW-1185">Reference proteome</keyword>
<reference evidence="2 3" key="1">
    <citation type="journal article" date="2012" name="J. Bacteriol.">
        <title>Genome Sequence of the Filamentous Bacterium Fibrisoma limi BUZ 3T.</title>
        <authorList>
            <person name="Filippini M."/>
            <person name="Qi W."/>
            <person name="Jaenicke S."/>
            <person name="Goesmann A."/>
            <person name="Smits T.H."/>
            <person name="Bagheri H.C."/>
        </authorList>
    </citation>
    <scope>NUCLEOTIDE SEQUENCE [LARGE SCALE GENOMIC DNA]</scope>
    <source>
        <strain evidence="3">BUZ 3T</strain>
    </source>
</reference>
<feature type="domain" description="Xylose isomerase-like TIM barrel" evidence="1">
    <location>
        <begin position="61"/>
        <end position="291"/>
    </location>
</feature>
<dbReference type="PANTHER" id="PTHR12110:SF41">
    <property type="entry name" value="INOSOSE DEHYDRATASE"/>
    <property type="match status" value="1"/>
</dbReference>
<name>I2GKG7_9BACT</name>
<dbReference type="Gene3D" id="3.20.20.150">
    <property type="entry name" value="Divalent-metal-dependent TIM barrel enzymes"/>
    <property type="match status" value="1"/>
</dbReference>
<dbReference type="AlphaFoldDB" id="I2GKG7"/>
<evidence type="ECO:0000313" key="3">
    <source>
        <dbReference type="Proteomes" id="UP000009309"/>
    </source>
</evidence>
<evidence type="ECO:0000259" key="1">
    <source>
        <dbReference type="Pfam" id="PF01261"/>
    </source>
</evidence>
<dbReference type="SUPFAM" id="SSF51658">
    <property type="entry name" value="Xylose isomerase-like"/>
    <property type="match status" value="1"/>
</dbReference>
<evidence type="ECO:0000313" key="2">
    <source>
        <dbReference type="EMBL" id="CCH54392.1"/>
    </source>
</evidence>
<proteinExistence type="predicted"/>